<dbReference type="Proteomes" id="UP000004703">
    <property type="component" value="Chromosome"/>
</dbReference>
<accession>A0A5E8GZV6</accession>
<reference evidence="2 3" key="1">
    <citation type="submission" date="2008-01" db="EMBL/GenBank/DDBJ databases">
        <authorList>
            <person name="Wagner-Dobler I."/>
            <person name="Ferriera S."/>
            <person name="Johnson J."/>
            <person name="Kravitz S."/>
            <person name="Beeson K."/>
            <person name="Sutton G."/>
            <person name="Rogers Y.-H."/>
            <person name="Friedman R."/>
            <person name="Frazier M."/>
            <person name="Venter J.C."/>
        </authorList>
    </citation>
    <scope>NUCLEOTIDE SEQUENCE [LARGE SCALE GENOMIC DNA]</scope>
    <source>
        <strain evidence="3">DSM 17067 / NCIMB 14079 / DFL-11</strain>
    </source>
</reference>
<feature type="region of interest" description="Disordered" evidence="1">
    <location>
        <begin position="99"/>
        <end position="121"/>
    </location>
</feature>
<comment type="caution">
    <text evidence="2">The sequence shown here is derived from an EMBL/GenBank/DDBJ whole genome shotgun (WGS) entry which is preliminary data.</text>
</comment>
<proteinExistence type="predicted"/>
<protein>
    <submittedName>
        <fullName evidence="2">Uncharacterized protein</fullName>
    </submittedName>
</protein>
<name>A0A5E8GZV6_ROSAD</name>
<evidence type="ECO:0000256" key="1">
    <source>
        <dbReference type="SAM" id="MobiDB-lite"/>
    </source>
</evidence>
<reference evidence="2 3" key="2">
    <citation type="submission" date="2013-04" db="EMBL/GenBank/DDBJ databases">
        <authorList>
            <person name="Fiebig A."/>
            <person name="Pradella S."/>
            <person name="Wagner-Doebler I."/>
        </authorList>
    </citation>
    <scope>NUCLEOTIDE SEQUENCE [LARGE SCALE GENOMIC DNA]</scope>
    <source>
        <strain evidence="3">DSM 17067 / NCIMB 14079 / DFL-11</strain>
    </source>
</reference>
<organism evidence="2 3">
    <name type="scientific">Roseibium alexandrii (strain DSM 17067 / NCIMB 14079 / DFL-11)</name>
    <name type="common">Labrenzia alexandrii</name>
    <dbReference type="NCBI Taxonomy" id="244592"/>
    <lineage>
        <taxon>Bacteria</taxon>
        <taxon>Pseudomonadati</taxon>
        <taxon>Pseudomonadota</taxon>
        <taxon>Alphaproteobacteria</taxon>
        <taxon>Hyphomicrobiales</taxon>
        <taxon>Stappiaceae</taxon>
        <taxon>Roseibium</taxon>
    </lineage>
</organism>
<gene>
    <name evidence="2" type="ORF">SADFL11_2799</name>
</gene>
<dbReference type="RefSeq" id="WP_008193502.1">
    <property type="nucleotide sequence ID" value="NZ_CM011002.1"/>
</dbReference>
<dbReference type="EMBL" id="ACCU02000003">
    <property type="protein sequence ID" value="EEE45510.1"/>
    <property type="molecule type" value="Genomic_DNA"/>
</dbReference>
<sequence length="121" mass="13161">MKTPPTLADWQRDPACIDRYLAGLDTLEVLEMGEGTLRCLSDFLFDAARKKVLSSISLTASSVRSASGGDRKTLDALRAQFLAEAALFETAGRFFRAEVNRRDGPGLSQTSEPQEPAHESG</sequence>
<dbReference type="AlphaFoldDB" id="A0A5E8GZV6"/>
<evidence type="ECO:0000313" key="3">
    <source>
        <dbReference type="Proteomes" id="UP000004703"/>
    </source>
</evidence>
<evidence type="ECO:0000313" key="2">
    <source>
        <dbReference type="EMBL" id="EEE45510.1"/>
    </source>
</evidence>